<dbReference type="Gene3D" id="3.30.1380.20">
    <property type="entry name" value="Trafficking protein particle complex subunit 3"/>
    <property type="match status" value="1"/>
</dbReference>
<keyword evidence="9" id="KW-0564">Palmitate</keyword>
<dbReference type="GO" id="GO:0030008">
    <property type="term" value="C:TRAPP complex"/>
    <property type="evidence" value="ECO:0007669"/>
    <property type="project" value="InterPro"/>
</dbReference>
<name>A0A087TDZ1_STEMI</name>
<reference evidence="12 13" key="1">
    <citation type="submission" date="2013-11" db="EMBL/GenBank/DDBJ databases">
        <title>Genome sequencing of Stegodyphus mimosarum.</title>
        <authorList>
            <person name="Bechsgaard J."/>
        </authorList>
    </citation>
    <scope>NUCLEOTIDE SEQUENCE [LARGE SCALE GENOMIC DNA]</scope>
</reference>
<evidence type="ECO:0000256" key="2">
    <source>
        <dbReference type="ARBA" id="ARBA00004222"/>
    </source>
</evidence>
<protein>
    <recommendedName>
        <fullName evidence="11">Trafficking protein particle complex subunit 3</fullName>
    </recommendedName>
</protein>
<keyword evidence="5" id="KW-0813">Transport</keyword>
<feature type="non-terminal residue" evidence="12">
    <location>
        <position position="179"/>
    </location>
</feature>
<comment type="similarity">
    <text evidence="4">Belongs to the TRAPP small subunits family. BET3 subfamily.</text>
</comment>
<keyword evidence="13" id="KW-1185">Reference proteome</keyword>
<dbReference type="PANTHER" id="PTHR13048">
    <property type="entry name" value="TRAFFICKING PROTEIN PARTICLE COMPLEX SUBUNIT 3"/>
    <property type="match status" value="1"/>
</dbReference>
<dbReference type="FunFam" id="3.30.1380.20:FF:000003">
    <property type="entry name" value="Trafficking protein particle complex subunit"/>
    <property type="match status" value="1"/>
</dbReference>
<keyword evidence="7" id="KW-0931">ER-Golgi transport</keyword>
<dbReference type="STRING" id="407821.A0A087TDZ1"/>
<evidence type="ECO:0000256" key="7">
    <source>
        <dbReference type="ARBA" id="ARBA00022892"/>
    </source>
</evidence>
<evidence type="ECO:0000256" key="8">
    <source>
        <dbReference type="ARBA" id="ARBA00023034"/>
    </source>
</evidence>
<evidence type="ECO:0000313" key="12">
    <source>
        <dbReference type="EMBL" id="KFM63330.1"/>
    </source>
</evidence>
<dbReference type="Pfam" id="PF04051">
    <property type="entry name" value="TRAPP"/>
    <property type="match status" value="1"/>
</dbReference>
<evidence type="ECO:0000256" key="10">
    <source>
        <dbReference type="ARBA" id="ARBA00023288"/>
    </source>
</evidence>
<dbReference type="InterPro" id="IPR007194">
    <property type="entry name" value="TRAPP_component"/>
</dbReference>
<dbReference type="GO" id="GO:0048193">
    <property type="term" value="P:Golgi vesicle transport"/>
    <property type="evidence" value="ECO:0007669"/>
    <property type="project" value="InterPro"/>
</dbReference>
<dbReference type="InterPro" id="IPR016721">
    <property type="entry name" value="Bet3"/>
</dbReference>
<accession>A0A087TDZ1</accession>
<dbReference type="PIRSF" id="PIRSF018293">
    <property type="entry name" value="TRAPP_I_complex_Bet3"/>
    <property type="match status" value="1"/>
</dbReference>
<dbReference type="SUPFAM" id="SSF111126">
    <property type="entry name" value="Ligand-binding domain in the NO signalling and Golgi transport"/>
    <property type="match status" value="1"/>
</dbReference>
<dbReference type="OrthoDB" id="10262857at2759"/>
<dbReference type="GO" id="GO:0005794">
    <property type="term" value="C:Golgi apparatus"/>
    <property type="evidence" value="ECO:0007669"/>
    <property type="project" value="UniProtKB-SubCell"/>
</dbReference>
<evidence type="ECO:0000256" key="6">
    <source>
        <dbReference type="ARBA" id="ARBA00022824"/>
    </source>
</evidence>
<evidence type="ECO:0000256" key="5">
    <source>
        <dbReference type="ARBA" id="ARBA00022448"/>
    </source>
</evidence>
<evidence type="ECO:0000256" key="9">
    <source>
        <dbReference type="ARBA" id="ARBA00023139"/>
    </source>
</evidence>
<evidence type="ECO:0000313" key="13">
    <source>
        <dbReference type="Proteomes" id="UP000054359"/>
    </source>
</evidence>
<dbReference type="EMBL" id="KK114788">
    <property type="protein sequence ID" value="KFM63330.1"/>
    <property type="molecule type" value="Genomic_DNA"/>
</dbReference>
<organism evidence="12 13">
    <name type="scientific">Stegodyphus mimosarum</name>
    <name type="common">African social velvet spider</name>
    <dbReference type="NCBI Taxonomy" id="407821"/>
    <lineage>
        <taxon>Eukaryota</taxon>
        <taxon>Metazoa</taxon>
        <taxon>Ecdysozoa</taxon>
        <taxon>Arthropoda</taxon>
        <taxon>Chelicerata</taxon>
        <taxon>Arachnida</taxon>
        <taxon>Araneae</taxon>
        <taxon>Araneomorphae</taxon>
        <taxon>Entelegynae</taxon>
        <taxon>Eresoidea</taxon>
        <taxon>Eresidae</taxon>
        <taxon>Stegodyphus</taxon>
    </lineage>
</organism>
<dbReference type="Proteomes" id="UP000054359">
    <property type="component" value="Unassembled WGS sequence"/>
</dbReference>
<evidence type="ECO:0000256" key="11">
    <source>
        <dbReference type="ARBA" id="ARBA00068380"/>
    </source>
</evidence>
<dbReference type="GO" id="GO:0005783">
    <property type="term" value="C:endoplasmic reticulum"/>
    <property type="evidence" value="ECO:0007669"/>
    <property type="project" value="UniProtKB-SubCell"/>
</dbReference>
<dbReference type="CDD" id="cd14942">
    <property type="entry name" value="TRAPPC3_bet3"/>
    <property type="match status" value="1"/>
</dbReference>
<keyword evidence="8" id="KW-0333">Golgi apparatus</keyword>
<sequence>MSRQILKVADPKKVSSELFALTYGSLVAQILKDYENDDDVNKQLERMGHNIGVRLVEDFLARTNVGRCHDLRDTADKVQAAFKMYLGISPVITNWSPAADEFSLLIDSNPLTEFVELPEGHNSLKYCNILAGVIRGALEMVQMEVSTWFVQDQLKGDNSTELKVKFIRRLEEAVPVGED</sequence>
<comment type="subcellular location">
    <subcellularLocation>
        <location evidence="3">Endoplasmic reticulum</location>
    </subcellularLocation>
    <subcellularLocation>
        <location evidence="2">Golgi apparatus</location>
        <location evidence="2">cis-Golgi network</location>
    </subcellularLocation>
</comment>
<evidence type="ECO:0000256" key="1">
    <source>
        <dbReference type="ARBA" id="ARBA00002910"/>
    </source>
</evidence>
<proteinExistence type="inferred from homology"/>
<dbReference type="AlphaFoldDB" id="A0A087TDZ1"/>
<keyword evidence="10" id="KW-0449">Lipoprotein</keyword>
<comment type="function">
    <text evidence="1">May play a role in vesicular transport from endoplasmic reticulum to Golgi.</text>
</comment>
<keyword evidence="6" id="KW-0256">Endoplasmic reticulum</keyword>
<dbReference type="InterPro" id="IPR024096">
    <property type="entry name" value="NO_sig/Golgi_transp_ligand-bd"/>
</dbReference>
<evidence type="ECO:0000256" key="4">
    <source>
        <dbReference type="ARBA" id="ARBA00006218"/>
    </source>
</evidence>
<gene>
    <name evidence="12" type="ORF">X975_08269</name>
</gene>
<dbReference type="OMA" id="MVQMQVQ"/>
<evidence type="ECO:0000256" key="3">
    <source>
        <dbReference type="ARBA" id="ARBA00004240"/>
    </source>
</evidence>